<dbReference type="SUPFAM" id="SSF57756">
    <property type="entry name" value="Retrovirus zinc finger-like domains"/>
    <property type="match status" value="1"/>
</dbReference>
<sequence length="177" mass="19258">MYTRIPPQLQSSRAGPNTRCQKCLQFGHFSYNCKAAAATYVARPSRTKQLADASDIVRSGGGGGMFGRGKDRDQPSVEVPDEFKKGPAGVGLADEILRAKEEARRRLGVEDKKGKKGKGKEVKKSKKSRKRSPSPSSDSDSDSRSDSSDSSSSSRSRSPPRRAALTQPRETEKAEQQ</sequence>
<dbReference type="AlphaFoldDB" id="A0AA38LPZ7"/>
<dbReference type="GO" id="GO:0008270">
    <property type="term" value="F:zinc ion binding"/>
    <property type="evidence" value="ECO:0007669"/>
    <property type="project" value="InterPro"/>
</dbReference>
<keyword evidence="4" id="KW-1185">Reference proteome</keyword>
<evidence type="ECO:0000256" key="1">
    <source>
        <dbReference type="ARBA" id="ARBA00022664"/>
    </source>
</evidence>
<feature type="compositionally biased region" description="Low complexity" evidence="2">
    <location>
        <begin position="148"/>
        <end position="157"/>
    </location>
</feature>
<proteinExistence type="predicted"/>
<dbReference type="EMBL" id="JAKWFO010000014">
    <property type="protein sequence ID" value="KAI9632607.1"/>
    <property type="molecule type" value="Genomic_DNA"/>
</dbReference>
<dbReference type="InterPro" id="IPR036875">
    <property type="entry name" value="Znf_CCHC_sf"/>
</dbReference>
<accession>A0AA38LPZ7</accession>
<dbReference type="InterPro" id="IPR039715">
    <property type="entry name" value="ZCCHC10"/>
</dbReference>
<name>A0AA38LPZ7_9TREE</name>
<feature type="compositionally biased region" description="Basic residues" evidence="2">
    <location>
        <begin position="114"/>
        <end position="132"/>
    </location>
</feature>
<feature type="compositionally biased region" description="Basic and acidic residues" evidence="2">
    <location>
        <begin position="68"/>
        <end position="85"/>
    </location>
</feature>
<evidence type="ECO:0000313" key="4">
    <source>
        <dbReference type="Proteomes" id="UP001164286"/>
    </source>
</evidence>
<comment type="caution">
    <text evidence="3">The sequence shown here is derived from an EMBL/GenBank/DDBJ whole genome shotgun (WGS) entry which is preliminary data.</text>
</comment>
<protein>
    <submittedName>
        <fullName evidence="3">Zinc knuckle-domain-containing protein</fullName>
    </submittedName>
</protein>
<evidence type="ECO:0000256" key="2">
    <source>
        <dbReference type="SAM" id="MobiDB-lite"/>
    </source>
</evidence>
<feature type="compositionally biased region" description="Basic and acidic residues" evidence="2">
    <location>
        <begin position="95"/>
        <end position="113"/>
    </location>
</feature>
<dbReference type="RefSeq" id="XP_052942384.1">
    <property type="nucleotide sequence ID" value="XM_053091331.1"/>
</dbReference>
<dbReference type="GO" id="GO:0003676">
    <property type="term" value="F:nucleic acid binding"/>
    <property type="evidence" value="ECO:0007669"/>
    <property type="project" value="InterPro"/>
</dbReference>
<dbReference type="PANTHER" id="PTHR13491">
    <property type="entry name" value="ZCCHC10 PROTEIN"/>
    <property type="match status" value="1"/>
</dbReference>
<reference evidence="3" key="1">
    <citation type="journal article" date="2022" name="G3 (Bethesda)">
        <title>High quality genome of the basidiomycete yeast Dioszegia hungarica PDD-24b-2 isolated from cloud water.</title>
        <authorList>
            <person name="Jarrige D."/>
            <person name="Haridas S."/>
            <person name="Bleykasten-Grosshans C."/>
            <person name="Joly M."/>
            <person name="Nadalig T."/>
            <person name="Sancelme M."/>
            <person name="Vuilleumier S."/>
            <person name="Grigoriev I.V."/>
            <person name="Amato P."/>
            <person name="Bringel F."/>
        </authorList>
    </citation>
    <scope>NUCLEOTIDE SEQUENCE</scope>
    <source>
        <strain evidence="3">PDD-24b-2</strain>
    </source>
</reference>
<dbReference type="GO" id="GO:0006397">
    <property type="term" value="P:mRNA processing"/>
    <property type="evidence" value="ECO:0007669"/>
    <property type="project" value="UniProtKB-KW"/>
</dbReference>
<feature type="region of interest" description="Disordered" evidence="2">
    <location>
        <begin position="52"/>
        <end position="177"/>
    </location>
</feature>
<dbReference type="Proteomes" id="UP001164286">
    <property type="component" value="Unassembled WGS sequence"/>
</dbReference>
<dbReference type="Pfam" id="PF13917">
    <property type="entry name" value="zf-CCHC_3"/>
    <property type="match status" value="1"/>
</dbReference>
<organism evidence="3 4">
    <name type="scientific">Dioszegia hungarica</name>
    <dbReference type="NCBI Taxonomy" id="4972"/>
    <lineage>
        <taxon>Eukaryota</taxon>
        <taxon>Fungi</taxon>
        <taxon>Dikarya</taxon>
        <taxon>Basidiomycota</taxon>
        <taxon>Agaricomycotina</taxon>
        <taxon>Tremellomycetes</taxon>
        <taxon>Tremellales</taxon>
        <taxon>Bulleribasidiaceae</taxon>
        <taxon>Dioszegia</taxon>
    </lineage>
</organism>
<keyword evidence="1" id="KW-0507">mRNA processing</keyword>
<dbReference type="PANTHER" id="PTHR13491:SF0">
    <property type="entry name" value="ZINC FINGER CCHC DOMAIN-CONTAINING PROTEIN 10"/>
    <property type="match status" value="1"/>
</dbReference>
<evidence type="ECO:0000313" key="3">
    <source>
        <dbReference type="EMBL" id="KAI9632607.1"/>
    </source>
</evidence>
<dbReference type="GeneID" id="77730536"/>
<gene>
    <name evidence="3" type="ORF">MKK02DRAFT_40912</name>
</gene>